<dbReference type="RefSeq" id="XP_026729691.1">
    <property type="nucleotide sequence ID" value="XM_026873890.1"/>
</dbReference>
<organism evidence="4 5">
    <name type="scientific">Trichoplusia ni</name>
    <name type="common">Cabbage looper</name>
    <dbReference type="NCBI Taxonomy" id="7111"/>
    <lineage>
        <taxon>Eukaryota</taxon>
        <taxon>Metazoa</taxon>
        <taxon>Ecdysozoa</taxon>
        <taxon>Arthropoda</taxon>
        <taxon>Hexapoda</taxon>
        <taxon>Insecta</taxon>
        <taxon>Pterygota</taxon>
        <taxon>Neoptera</taxon>
        <taxon>Endopterygota</taxon>
        <taxon>Lepidoptera</taxon>
        <taxon>Glossata</taxon>
        <taxon>Ditrysia</taxon>
        <taxon>Noctuoidea</taxon>
        <taxon>Noctuidae</taxon>
        <taxon>Plusiinae</taxon>
        <taxon>Trichoplusia</taxon>
    </lineage>
</organism>
<comment type="similarity">
    <text evidence="1">Belongs to the sulfotransferase 1 family.</text>
</comment>
<protein>
    <submittedName>
        <fullName evidence="5 6">Sulfotransferase 1 family member D1-like</fullName>
    </submittedName>
</protein>
<dbReference type="Pfam" id="PF00685">
    <property type="entry name" value="Sulfotransfer_1"/>
    <property type="match status" value="1"/>
</dbReference>
<dbReference type="AlphaFoldDB" id="A0A7E5VN01"/>
<evidence type="ECO:0000256" key="1">
    <source>
        <dbReference type="ARBA" id="ARBA00005771"/>
    </source>
</evidence>
<dbReference type="Proteomes" id="UP000322000">
    <property type="component" value="Chromosome 6"/>
</dbReference>
<dbReference type="PANTHER" id="PTHR11783">
    <property type="entry name" value="SULFOTRANSFERASE SULT"/>
    <property type="match status" value="1"/>
</dbReference>
<dbReference type="InterPro" id="IPR000863">
    <property type="entry name" value="Sulfotransferase_dom"/>
</dbReference>
<dbReference type="RefSeq" id="XP_026729690.1">
    <property type="nucleotide sequence ID" value="XM_026873889.1"/>
</dbReference>
<dbReference type="InterPro" id="IPR027417">
    <property type="entry name" value="P-loop_NTPase"/>
</dbReference>
<dbReference type="SUPFAM" id="SSF52540">
    <property type="entry name" value="P-loop containing nucleoside triphosphate hydrolases"/>
    <property type="match status" value="1"/>
</dbReference>
<dbReference type="KEGG" id="tnl:113495253"/>
<evidence type="ECO:0000313" key="6">
    <source>
        <dbReference type="RefSeq" id="XP_026729691.1"/>
    </source>
</evidence>
<dbReference type="Gene3D" id="3.40.50.300">
    <property type="entry name" value="P-loop containing nucleotide triphosphate hydrolases"/>
    <property type="match status" value="1"/>
</dbReference>
<gene>
    <name evidence="5 6" type="primary">LOC113495253</name>
</gene>
<dbReference type="OrthoDB" id="205623at2759"/>
<reference evidence="5 6" key="1">
    <citation type="submission" date="2025-04" db="UniProtKB">
        <authorList>
            <consortium name="RefSeq"/>
        </authorList>
    </citation>
    <scope>IDENTIFICATION</scope>
</reference>
<evidence type="ECO:0000259" key="3">
    <source>
        <dbReference type="Pfam" id="PF00685"/>
    </source>
</evidence>
<feature type="domain" description="Sulfotransferase" evidence="3">
    <location>
        <begin position="60"/>
        <end position="323"/>
    </location>
</feature>
<dbReference type="GeneID" id="113495253"/>
<name>A0A7E5VN01_TRINI</name>
<evidence type="ECO:0000313" key="4">
    <source>
        <dbReference type="Proteomes" id="UP000322000"/>
    </source>
</evidence>
<proteinExistence type="inferred from homology"/>
<keyword evidence="4" id="KW-1185">Reference proteome</keyword>
<sequence>MAGLEFPHEITPVTEEEDKIIKKYYTGYARTFVRMGPEKYILSAGYGDHVPEIYNLEVRPDDIWVTTFPRSGTTWLQEIVWLIANNLDFETAKNVSITKRYAYIDYRAQRFEIRPESKDPNLKVLTWTHDDFRTFPDMTSPRYVKSHLPLSFLPPKLLDTAKVFYIARDPRDVVVSYYFGHKLFRYFDADAVVEMKEFWDLFKNDLVMHTPILPHVKEAWLKRDHPNMMFLFYEELQNDVSSVIDKICKFLGKEYSAQQKQQLMEHIDFNNMKKKPIAGLPKKEEGSEMTFFRKGKADNWRQYFDEEMTKEAEEYMERNLKDTDMRFPSVIH</sequence>
<accession>A0A7E5VN01</accession>
<evidence type="ECO:0000256" key="2">
    <source>
        <dbReference type="ARBA" id="ARBA00022679"/>
    </source>
</evidence>
<dbReference type="GO" id="GO:0008146">
    <property type="term" value="F:sulfotransferase activity"/>
    <property type="evidence" value="ECO:0007669"/>
    <property type="project" value="InterPro"/>
</dbReference>
<keyword evidence="2" id="KW-0808">Transferase</keyword>
<evidence type="ECO:0000313" key="5">
    <source>
        <dbReference type="RefSeq" id="XP_026729690.1"/>
    </source>
</evidence>